<keyword evidence="4 6" id="KW-1133">Transmembrane helix</keyword>
<dbReference type="AlphaFoldDB" id="A0A5B8W0I4"/>
<evidence type="ECO:0000256" key="2">
    <source>
        <dbReference type="ARBA" id="ARBA00010350"/>
    </source>
</evidence>
<feature type="transmembrane region" description="Helical" evidence="6">
    <location>
        <begin position="94"/>
        <end position="117"/>
    </location>
</feature>
<proteinExistence type="inferred from homology"/>
<evidence type="ECO:0000256" key="5">
    <source>
        <dbReference type="ARBA" id="ARBA00023136"/>
    </source>
</evidence>
<name>A0A5B8W0I4_9SPHI</name>
<sequence length="243" mass="26500">MEIKDSGYEYKNVIQITEQDASRKFIANVFLWMFGALAVSALCSFAFATSPALLTTLVDVNTGQLTMFAYVAMFSPLAFVLLMRFGLNKISYPVLALLFIAYAALTGISLSFILLIYTAGSVLGVFLTASLVFGVMAVAGYTTKVDLTNFGSIMIMLLVGIIIASLINFFLKSTGLEYVISYIGIAVFTGLTAYDVQKLKNIGAGLEYGDASAKKMALMGGLTLYLDFINLFLMILRLFGRRR</sequence>
<feature type="transmembrane region" description="Helical" evidence="6">
    <location>
        <begin position="25"/>
        <end position="47"/>
    </location>
</feature>
<dbReference type="PANTHER" id="PTHR23291:SF50">
    <property type="entry name" value="PROTEIN LIFEGUARD 4"/>
    <property type="match status" value="1"/>
</dbReference>
<dbReference type="InterPro" id="IPR006214">
    <property type="entry name" value="Bax_inhibitor_1-related"/>
</dbReference>
<evidence type="ECO:0000313" key="8">
    <source>
        <dbReference type="Proteomes" id="UP000321362"/>
    </source>
</evidence>
<reference evidence="7 8" key="1">
    <citation type="journal article" date="2013" name="J. Microbiol.">
        <title>Mucilaginibacter ginsenosidivorax sp. nov., with ginsenoside converting activity isolated from sediment.</title>
        <authorList>
            <person name="Kim J.K."/>
            <person name="Choi T.E."/>
            <person name="Liu Q.M."/>
            <person name="Park H.Y."/>
            <person name="Yi T.H."/>
            <person name="Yoon M.H."/>
            <person name="Kim S.C."/>
            <person name="Im W.T."/>
        </authorList>
    </citation>
    <scope>NUCLEOTIDE SEQUENCE [LARGE SCALE GENOMIC DNA]</scope>
    <source>
        <strain evidence="7 8">KHI28</strain>
    </source>
</reference>
<accession>A0A5B8W0I4</accession>
<feature type="transmembrane region" description="Helical" evidence="6">
    <location>
        <begin position="67"/>
        <end position="87"/>
    </location>
</feature>
<evidence type="ECO:0000256" key="6">
    <source>
        <dbReference type="RuleBase" id="RU004379"/>
    </source>
</evidence>
<protein>
    <submittedName>
        <fullName evidence="7">Bax inhibitor-1/YccA family protein</fullName>
    </submittedName>
</protein>
<gene>
    <name evidence="7" type="ORF">FSB76_15655</name>
</gene>
<dbReference type="EMBL" id="CP042437">
    <property type="protein sequence ID" value="QEC77309.1"/>
    <property type="molecule type" value="Genomic_DNA"/>
</dbReference>
<dbReference type="Proteomes" id="UP000321362">
    <property type="component" value="Chromosome"/>
</dbReference>
<comment type="subcellular location">
    <subcellularLocation>
        <location evidence="1">Membrane</location>
        <topology evidence="1">Multi-pass membrane protein</topology>
    </subcellularLocation>
</comment>
<keyword evidence="5 6" id="KW-0472">Membrane</keyword>
<dbReference type="RefSeq" id="WP_147054878.1">
    <property type="nucleotide sequence ID" value="NZ_CP042437.1"/>
</dbReference>
<feature type="transmembrane region" description="Helical" evidence="6">
    <location>
        <begin position="153"/>
        <end position="171"/>
    </location>
</feature>
<feature type="transmembrane region" description="Helical" evidence="6">
    <location>
        <begin position="123"/>
        <end position="141"/>
    </location>
</feature>
<keyword evidence="3 6" id="KW-0812">Transmembrane</keyword>
<evidence type="ECO:0000256" key="4">
    <source>
        <dbReference type="ARBA" id="ARBA00022989"/>
    </source>
</evidence>
<dbReference type="KEGG" id="mgk:FSB76_15655"/>
<comment type="similarity">
    <text evidence="2 6">Belongs to the BI1 family.</text>
</comment>
<keyword evidence="8" id="KW-1185">Reference proteome</keyword>
<dbReference type="Pfam" id="PF01027">
    <property type="entry name" value="Bax1-I"/>
    <property type="match status" value="1"/>
</dbReference>
<dbReference type="GO" id="GO:0005886">
    <property type="term" value="C:plasma membrane"/>
    <property type="evidence" value="ECO:0007669"/>
    <property type="project" value="TreeGrafter"/>
</dbReference>
<evidence type="ECO:0000313" key="7">
    <source>
        <dbReference type="EMBL" id="QEC77309.1"/>
    </source>
</evidence>
<dbReference type="PANTHER" id="PTHR23291">
    <property type="entry name" value="BAX INHIBITOR-RELATED"/>
    <property type="match status" value="1"/>
</dbReference>
<dbReference type="CDD" id="cd10432">
    <property type="entry name" value="BI-1-like_bacterial"/>
    <property type="match status" value="1"/>
</dbReference>
<evidence type="ECO:0000256" key="3">
    <source>
        <dbReference type="ARBA" id="ARBA00022692"/>
    </source>
</evidence>
<organism evidence="7 8">
    <name type="scientific">Mucilaginibacter ginsenosidivorax</name>
    <dbReference type="NCBI Taxonomy" id="862126"/>
    <lineage>
        <taxon>Bacteria</taxon>
        <taxon>Pseudomonadati</taxon>
        <taxon>Bacteroidota</taxon>
        <taxon>Sphingobacteriia</taxon>
        <taxon>Sphingobacteriales</taxon>
        <taxon>Sphingobacteriaceae</taxon>
        <taxon>Mucilaginibacter</taxon>
    </lineage>
</organism>
<feature type="transmembrane region" description="Helical" evidence="6">
    <location>
        <begin position="217"/>
        <end position="239"/>
    </location>
</feature>
<dbReference type="OrthoDB" id="9793828at2"/>
<evidence type="ECO:0000256" key="1">
    <source>
        <dbReference type="ARBA" id="ARBA00004141"/>
    </source>
</evidence>